<dbReference type="PANTHER" id="PTHR42894">
    <property type="entry name" value="N-(5'-PHOSPHORIBOSYL)ANTHRANILATE ISOMERASE"/>
    <property type="match status" value="1"/>
</dbReference>
<keyword evidence="6 10" id="KW-0028">Amino-acid biosynthesis</keyword>
<keyword evidence="13" id="KW-1185">Reference proteome</keyword>
<evidence type="ECO:0000256" key="4">
    <source>
        <dbReference type="ARBA" id="ARBA00012572"/>
    </source>
</evidence>
<evidence type="ECO:0000313" key="13">
    <source>
        <dbReference type="Proteomes" id="UP000002534"/>
    </source>
</evidence>
<proteinExistence type="inferred from homology"/>
<evidence type="ECO:0000256" key="1">
    <source>
        <dbReference type="ARBA" id="ARBA00001164"/>
    </source>
</evidence>
<keyword evidence="8 10" id="KW-0057">Aromatic amino acid biosynthesis</keyword>
<keyword evidence="7 10" id="KW-0822">Tryptophan biosynthesis</keyword>
<dbReference type="PANTHER" id="PTHR42894:SF1">
    <property type="entry name" value="N-(5'-PHOSPHORIBOSYL)ANTHRANILATE ISOMERASE"/>
    <property type="match status" value="1"/>
</dbReference>
<comment type="catalytic activity">
    <reaction evidence="1 10">
        <text>N-(5-phospho-beta-D-ribosyl)anthranilate = 1-(2-carboxyphenylamino)-1-deoxy-D-ribulose 5-phosphate</text>
        <dbReference type="Rhea" id="RHEA:21540"/>
        <dbReference type="ChEBI" id="CHEBI:18277"/>
        <dbReference type="ChEBI" id="CHEBI:58613"/>
        <dbReference type="EC" id="5.3.1.24"/>
    </reaction>
</comment>
<sequence length="208" mass="21949">MNIPRVKICGITNLQDALHAVRCGADALGFVFYERSSRCVTPDQVATIIAGLPPLVTTVGLFVNQASEDVGRIAANCGLDILQLHGDESPEACQALAPYRVIKAFRLRDAGTLDAMPLYPVSGVLLDAWVPDQFGGTGHRCDWGLASQVAQKQPTILAGGLDPDCVADAVRTVQPYAVDVSSGVERAPGIKDPDKVAAFIHNAKCAAV</sequence>
<dbReference type="InterPro" id="IPR001240">
    <property type="entry name" value="PRAI_dom"/>
</dbReference>
<dbReference type="HAMAP" id="MF_00135">
    <property type="entry name" value="PRAI"/>
    <property type="match status" value="1"/>
</dbReference>
<dbReference type="HOGENOM" id="CLU_076364_2_0_7"/>
<protein>
    <recommendedName>
        <fullName evidence="5 10">N-(5'-phosphoribosyl)anthranilate isomerase</fullName>
        <shortName evidence="10">PRAI</shortName>
        <ecNumber evidence="4 10">5.3.1.24</ecNumber>
    </recommendedName>
</protein>
<dbReference type="InterPro" id="IPR044643">
    <property type="entry name" value="TrpF_fam"/>
</dbReference>
<evidence type="ECO:0000256" key="5">
    <source>
        <dbReference type="ARBA" id="ARBA00022272"/>
    </source>
</evidence>
<dbReference type="EC" id="5.3.1.24" evidence="4 10"/>
<dbReference type="FunFam" id="3.20.20.70:FF:000075">
    <property type="entry name" value="Tryptophan biosynthesis protein TRP1"/>
    <property type="match status" value="1"/>
</dbReference>
<evidence type="ECO:0000259" key="11">
    <source>
        <dbReference type="Pfam" id="PF00697"/>
    </source>
</evidence>
<dbReference type="STRING" id="338963.Pcar_0734"/>
<dbReference type="NCBIfam" id="NF002298">
    <property type="entry name" value="PRK01222.1-4"/>
    <property type="match status" value="1"/>
</dbReference>
<comment type="pathway">
    <text evidence="2 10">Amino-acid biosynthesis; L-tryptophan biosynthesis; L-tryptophan from chorismate: step 3/5.</text>
</comment>
<dbReference type="GO" id="GO:0004640">
    <property type="term" value="F:phosphoribosylanthranilate isomerase activity"/>
    <property type="evidence" value="ECO:0007669"/>
    <property type="project" value="UniProtKB-UniRule"/>
</dbReference>
<dbReference type="Proteomes" id="UP000002534">
    <property type="component" value="Chromosome"/>
</dbReference>
<evidence type="ECO:0000256" key="9">
    <source>
        <dbReference type="ARBA" id="ARBA00023235"/>
    </source>
</evidence>
<dbReference type="InterPro" id="IPR011060">
    <property type="entry name" value="RibuloseP-bd_barrel"/>
</dbReference>
<evidence type="ECO:0000256" key="7">
    <source>
        <dbReference type="ARBA" id="ARBA00022822"/>
    </source>
</evidence>
<reference evidence="13" key="1">
    <citation type="submission" date="2005-10" db="EMBL/GenBank/DDBJ databases">
        <title>Complete sequence of Pelobacter carbinolicus DSM 2380.</title>
        <authorList>
            <person name="Copeland A."/>
            <person name="Lucas S."/>
            <person name="Lapidus A."/>
            <person name="Barry K."/>
            <person name="Detter J.C."/>
            <person name="Glavina T."/>
            <person name="Hammon N."/>
            <person name="Israni S."/>
            <person name="Pitluck S."/>
            <person name="Chertkov O."/>
            <person name="Schmutz J."/>
            <person name="Larimer F."/>
            <person name="Land M."/>
            <person name="Kyrpides N."/>
            <person name="Ivanova N."/>
            <person name="Richardson P."/>
        </authorList>
    </citation>
    <scope>NUCLEOTIDE SEQUENCE [LARGE SCALE GENOMIC DNA]</scope>
    <source>
        <strain evidence="13">DSM 2380 / NBRC 103641 / GraBd1</strain>
    </source>
</reference>
<dbReference type="GO" id="GO:0000162">
    <property type="term" value="P:L-tryptophan biosynthetic process"/>
    <property type="evidence" value="ECO:0007669"/>
    <property type="project" value="UniProtKB-UniRule"/>
</dbReference>
<evidence type="ECO:0000256" key="10">
    <source>
        <dbReference type="HAMAP-Rule" id="MF_00135"/>
    </source>
</evidence>
<dbReference type="Pfam" id="PF00697">
    <property type="entry name" value="PRAI"/>
    <property type="match status" value="1"/>
</dbReference>
<evidence type="ECO:0000256" key="3">
    <source>
        <dbReference type="ARBA" id="ARBA00007571"/>
    </source>
</evidence>
<reference evidence="12 13" key="2">
    <citation type="journal article" date="2012" name="BMC Genomics">
        <title>The genome of Pelobacter carbinolicus reveals surprising metabolic capabilities and physiological features.</title>
        <authorList>
            <person name="Aklujkar M."/>
            <person name="Haveman S.A."/>
            <person name="Didonato R.Jr."/>
            <person name="Chertkov O."/>
            <person name="Han C.S."/>
            <person name="Land M.L."/>
            <person name="Brown P."/>
            <person name="Lovley D.R."/>
        </authorList>
    </citation>
    <scope>NUCLEOTIDE SEQUENCE [LARGE SCALE GENOMIC DNA]</scope>
    <source>
        <strain evidence="13">DSM 2380 / NBRC 103641 / GraBd1</strain>
    </source>
</reference>
<name>Q3A6L4_SYNC1</name>
<dbReference type="AlphaFoldDB" id="Q3A6L4"/>
<dbReference type="EMBL" id="CP000142">
    <property type="protein sequence ID" value="ABA87993.1"/>
    <property type="molecule type" value="Genomic_DNA"/>
</dbReference>
<dbReference type="CDD" id="cd00405">
    <property type="entry name" value="PRAI"/>
    <property type="match status" value="1"/>
</dbReference>
<accession>Q3A6L4</accession>
<evidence type="ECO:0000313" key="12">
    <source>
        <dbReference type="EMBL" id="ABA87993.1"/>
    </source>
</evidence>
<dbReference type="SUPFAM" id="SSF51366">
    <property type="entry name" value="Ribulose-phoshate binding barrel"/>
    <property type="match status" value="1"/>
</dbReference>
<comment type="similarity">
    <text evidence="3 10">Belongs to the TrpF family.</text>
</comment>
<keyword evidence="9 10" id="KW-0413">Isomerase</keyword>
<dbReference type="KEGG" id="pca:Pcar_0734"/>
<dbReference type="InterPro" id="IPR013785">
    <property type="entry name" value="Aldolase_TIM"/>
</dbReference>
<evidence type="ECO:0000256" key="6">
    <source>
        <dbReference type="ARBA" id="ARBA00022605"/>
    </source>
</evidence>
<dbReference type="UniPathway" id="UPA00035">
    <property type="reaction ID" value="UER00042"/>
</dbReference>
<organism evidence="12 13">
    <name type="scientific">Syntrophotalea carbinolica (strain DSM 2380 / NBRC 103641 / GraBd1)</name>
    <name type="common">Pelobacter carbinolicus</name>
    <dbReference type="NCBI Taxonomy" id="338963"/>
    <lineage>
        <taxon>Bacteria</taxon>
        <taxon>Pseudomonadati</taxon>
        <taxon>Thermodesulfobacteriota</taxon>
        <taxon>Desulfuromonadia</taxon>
        <taxon>Desulfuromonadales</taxon>
        <taxon>Syntrophotaleaceae</taxon>
        <taxon>Syntrophotalea</taxon>
    </lineage>
</organism>
<evidence type="ECO:0000256" key="2">
    <source>
        <dbReference type="ARBA" id="ARBA00004664"/>
    </source>
</evidence>
<dbReference type="Gene3D" id="3.20.20.70">
    <property type="entry name" value="Aldolase class I"/>
    <property type="match status" value="1"/>
</dbReference>
<feature type="domain" description="N-(5'phosphoribosyl) anthranilate isomerase (PRAI)" evidence="11">
    <location>
        <begin position="6"/>
        <end position="201"/>
    </location>
</feature>
<evidence type="ECO:0000256" key="8">
    <source>
        <dbReference type="ARBA" id="ARBA00023141"/>
    </source>
</evidence>
<gene>
    <name evidence="10 12" type="primary">trpF</name>
    <name evidence="12" type="ordered locus">Pcar_0734</name>
</gene>
<dbReference type="eggNOG" id="COG0135">
    <property type="taxonomic scope" value="Bacteria"/>
</dbReference>